<feature type="chain" id="PRO_5012774433" evidence="1">
    <location>
        <begin position="25"/>
        <end position="252"/>
    </location>
</feature>
<keyword evidence="4" id="KW-1185">Reference proteome</keyword>
<dbReference type="RefSeq" id="WP_076670631.1">
    <property type="nucleotide sequence ID" value="NZ_FTPP01000003.1"/>
</dbReference>
<sequence>MTKLTGSPLLLALLLALCLSSCHACQAQQATVATQQKGYTYKKPSSGGTGKVYMGREIAAIMSATGGNWLDRDTRQEEENSTKILQYLQLKPTDVVADIGAGTGFYTFQIAPLVPQGKVYAVEVQDRFVEQLQDRKKKEETPHVEIVKGSSKSIHLPAQSADVALMVDVYHELEFPKEVLQDIHQTLKPDGRLILLEYKAEDPNVKIRALHKMSAAQIKKELQASGFTLERSETDLPLQHVMVFRKSGMERE</sequence>
<proteinExistence type="predicted"/>
<feature type="domain" description="Methyltransferase type 11" evidence="2">
    <location>
        <begin position="98"/>
        <end position="195"/>
    </location>
</feature>
<keyword evidence="3" id="KW-0808">Transferase</keyword>
<organism evidence="3 4">
    <name type="scientific">Pontibacter indicus</name>
    <dbReference type="NCBI Taxonomy" id="1317125"/>
    <lineage>
        <taxon>Bacteria</taxon>
        <taxon>Pseudomonadati</taxon>
        <taxon>Bacteroidota</taxon>
        <taxon>Cytophagia</taxon>
        <taxon>Cytophagales</taxon>
        <taxon>Hymenobacteraceae</taxon>
        <taxon>Pontibacter</taxon>
    </lineage>
</organism>
<accession>A0A1R3XNL0</accession>
<dbReference type="CDD" id="cd02440">
    <property type="entry name" value="AdoMet_MTases"/>
    <property type="match status" value="1"/>
</dbReference>
<dbReference type="EMBL" id="FTPP01000003">
    <property type="protein sequence ID" value="SIT93540.1"/>
    <property type="molecule type" value="Genomic_DNA"/>
</dbReference>
<evidence type="ECO:0000256" key="1">
    <source>
        <dbReference type="SAM" id="SignalP"/>
    </source>
</evidence>
<dbReference type="GO" id="GO:0032259">
    <property type="term" value="P:methylation"/>
    <property type="evidence" value="ECO:0007669"/>
    <property type="project" value="UniProtKB-KW"/>
</dbReference>
<dbReference type="Gene3D" id="3.40.50.150">
    <property type="entry name" value="Vaccinia Virus protein VP39"/>
    <property type="match status" value="1"/>
</dbReference>
<dbReference type="AlphaFoldDB" id="A0A1R3XNL0"/>
<dbReference type="InterPro" id="IPR029063">
    <property type="entry name" value="SAM-dependent_MTases_sf"/>
</dbReference>
<reference evidence="4" key="1">
    <citation type="submission" date="2017-01" db="EMBL/GenBank/DDBJ databases">
        <authorList>
            <person name="Varghese N."/>
            <person name="Submissions S."/>
        </authorList>
    </citation>
    <scope>NUCLEOTIDE SEQUENCE [LARGE SCALE GENOMIC DNA]</scope>
    <source>
        <strain evidence="4">LP100</strain>
    </source>
</reference>
<dbReference type="InterPro" id="IPR013216">
    <property type="entry name" value="Methyltransf_11"/>
</dbReference>
<dbReference type="OrthoDB" id="9784101at2"/>
<dbReference type="GO" id="GO:0008757">
    <property type="term" value="F:S-adenosylmethionine-dependent methyltransferase activity"/>
    <property type="evidence" value="ECO:0007669"/>
    <property type="project" value="InterPro"/>
</dbReference>
<dbReference type="Pfam" id="PF08241">
    <property type="entry name" value="Methyltransf_11"/>
    <property type="match status" value="1"/>
</dbReference>
<evidence type="ECO:0000313" key="4">
    <source>
        <dbReference type="Proteomes" id="UP000187181"/>
    </source>
</evidence>
<dbReference type="PANTHER" id="PTHR43861">
    <property type="entry name" value="TRANS-ACONITATE 2-METHYLTRANSFERASE-RELATED"/>
    <property type="match status" value="1"/>
</dbReference>
<dbReference type="Proteomes" id="UP000187181">
    <property type="component" value="Unassembled WGS sequence"/>
</dbReference>
<keyword evidence="3" id="KW-0489">Methyltransferase</keyword>
<protein>
    <submittedName>
        <fullName evidence="3">Methyltransferase domain-containing protein</fullName>
    </submittedName>
</protein>
<keyword evidence="1" id="KW-0732">Signal</keyword>
<dbReference type="SUPFAM" id="SSF53335">
    <property type="entry name" value="S-adenosyl-L-methionine-dependent methyltransferases"/>
    <property type="match status" value="1"/>
</dbReference>
<evidence type="ECO:0000259" key="2">
    <source>
        <dbReference type="Pfam" id="PF08241"/>
    </source>
</evidence>
<gene>
    <name evidence="3" type="ORF">SAMN05444128_3061</name>
</gene>
<name>A0A1R3XNL0_9BACT</name>
<dbReference type="STRING" id="1317125.SAMN05444128_3061"/>
<feature type="signal peptide" evidence="1">
    <location>
        <begin position="1"/>
        <end position="24"/>
    </location>
</feature>
<evidence type="ECO:0000313" key="3">
    <source>
        <dbReference type="EMBL" id="SIT93540.1"/>
    </source>
</evidence>